<dbReference type="STRING" id="3694.A0A2K1YST0"/>
<dbReference type="ExpressionAtlas" id="A0A2K1YST0">
    <property type="expression patterns" value="baseline"/>
</dbReference>
<keyword evidence="8 10" id="KW-0927">Auxin signaling pathway</keyword>
<dbReference type="FunCoup" id="A0A2K1YST0">
    <property type="interactions" value="310"/>
</dbReference>
<accession>A0A2K1YST0</accession>
<evidence type="ECO:0000256" key="10">
    <source>
        <dbReference type="RuleBase" id="RU004549"/>
    </source>
</evidence>
<evidence type="ECO:0000256" key="3">
    <source>
        <dbReference type="ARBA" id="ARBA00011726"/>
    </source>
</evidence>
<dbReference type="PANTHER" id="PTHR31734:SF114">
    <property type="entry name" value="AUXIN-RESPONSIVE PROTEIN IAA32"/>
    <property type="match status" value="1"/>
</dbReference>
<name>A0A2K1YST0_POPTR</name>
<dbReference type="PROSITE" id="PS51745">
    <property type="entry name" value="PB1"/>
    <property type="match status" value="1"/>
</dbReference>
<evidence type="ECO:0000256" key="1">
    <source>
        <dbReference type="ARBA" id="ARBA00004123"/>
    </source>
</evidence>
<dbReference type="GO" id="GO:0005634">
    <property type="term" value="C:nucleus"/>
    <property type="evidence" value="ECO:0007669"/>
    <property type="project" value="UniProtKB-SubCell"/>
</dbReference>
<dbReference type="InterPro" id="IPR053793">
    <property type="entry name" value="PB1-like"/>
</dbReference>
<dbReference type="PANTHER" id="PTHR31734">
    <property type="entry name" value="AUXIN-RESPONSIVE PROTEIN IAA17"/>
    <property type="match status" value="1"/>
</dbReference>
<keyword evidence="4 10" id="KW-0678">Repressor</keyword>
<comment type="caution">
    <text evidence="11">The sequence shown here is derived from an EMBL/GenBank/DDBJ whole genome shotgun (WGS) entry which is preliminary data.</text>
</comment>
<evidence type="ECO:0000256" key="4">
    <source>
        <dbReference type="ARBA" id="ARBA00022491"/>
    </source>
</evidence>
<keyword evidence="5 10" id="KW-0805">Transcription regulation</keyword>
<keyword evidence="7 10" id="KW-0539">Nucleus</keyword>
<evidence type="ECO:0000256" key="6">
    <source>
        <dbReference type="ARBA" id="ARBA00023163"/>
    </source>
</evidence>
<dbReference type="Pfam" id="PF02309">
    <property type="entry name" value="AUX_IAA"/>
    <property type="match status" value="1"/>
</dbReference>
<evidence type="ECO:0000313" key="12">
    <source>
        <dbReference type="Proteomes" id="UP000006729"/>
    </source>
</evidence>
<evidence type="ECO:0000256" key="5">
    <source>
        <dbReference type="ARBA" id="ARBA00023015"/>
    </source>
</evidence>
<organism evidence="11 12">
    <name type="scientific">Populus trichocarpa</name>
    <name type="common">Western balsam poplar</name>
    <name type="synonym">Populus balsamifera subsp. trichocarpa</name>
    <dbReference type="NCBI Taxonomy" id="3694"/>
    <lineage>
        <taxon>Eukaryota</taxon>
        <taxon>Viridiplantae</taxon>
        <taxon>Streptophyta</taxon>
        <taxon>Embryophyta</taxon>
        <taxon>Tracheophyta</taxon>
        <taxon>Spermatophyta</taxon>
        <taxon>Magnoliopsida</taxon>
        <taxon>eudicotyledons</taxon>
        <taxon>Gunneridae</taxon>
        <taxon>Pentapetalae</taxon>
        <taxon>rosids</taxon>
        <taxon>fabids</taxon>
        <taxon>Malpighiales</taxon>
        <taxon>Salicaceae</taxon>
        <taxon>Saliceae</taxon>
        <taxon>Populus</taxon>
    </lineage>
</organism>
<comment type="subcellular location">
    <subcellularLocation>
        <location evidence="1 10">Nucleus</location>
    </subcellularLocation>
</comment>
<comment type="similarity">
    <text evidence="2 10">Belongs to the Aux/IAA family.</text>
</comment>
<sequence length="96" mass="10899">MVLWLNTESIWISSLDEQFFVMVAIGHGARATISGHQVNLVIWCRRYSIRLLSRTTINDHGLAVNVQISRNLKTLAYGANPHLILHSVPRSKLCFK</sequence>
<dbReference type="InParanoid" id="A0A2K1YST0"/>
<reference evidence="11 12" key="1">
    <citation type="journal article" date="2006" name="Science">
        <title>The genome of black cottonwood, Populus trichocarpa (Torr. &amp; Gray).</title>
        <authorList>
            <person name="Tuskan G.A."/>
            <person name="Difazio S."/>
            <person name="Jansson S."/>
            <person name="Bohlmann J."/>
            <person name="Grigoriev I."/>
            <person name="Hellsten U."/>
            <person name="Putnam N."/>
            <person name="Ralph S."/>
            <person name="Rombauts S."/>
            <person name="Salamov A."/>
            <person name="Schein J."/>
            <person name="Sterck L."/>
            <person name="Aerts A."/>
            <person name="Bhalerao R.R."/>
            <person name="Bhalerao R.P."/>
            <person name="Blaudez D."/>
            <person name="Boerjan W."/>
            <person name="Brun A."/>
            <person name="Brunner A."/>
            <person name="Busov V."/>
            <person name="Campbell M."/>
            <person name="Carlson J."/>
            <person name="Chalot M."/>
            <person name="Chapman J."/>
            <person name="Chen G.L."/>
            <person name="Cooper D."/>
            <person name="Coutinho P.M."/>
            <person name="Couturier J."/>
            <person name="Covert S."/>
            <person name="Cronk Q."/>
            <person name="Cunningham R."/>
            <person name="Davis J."/>
            <person name="Degroeve S."/>
            <person name="Dejardin A."/>
            <person name="Depamphilis C."/>
            <person name="Detter J."/>
            <person name="Dirks B."/>
            <person name="Dubchak I."/>
            <person name="Duplessis S."/>
            <person name="Ehlting J."/>
            <person name="Ellis B."/>
            <person name="Gendler K."/>
            <person name="Goodstein D."/>
            <person name="Gribskov M."/>
            <person name="Grimwood J."/>
            <person name="Groover A."/>
            <person name="Gunter L."/>
            <person name="Hamberger B."/>
            <person name="Heinze B."/>
            <person name="Helariutta Y."/>
            <person name="Henrissat B."/>
            <person name="Holligan D."/>
            <person name="Holt R."/>
            <person name="Huang W."/>
            <person name="Islam-Faridi N."/>
            <person name="Jones S."/>
            <person name="Jones-Rhoades M."/>
            <person name="Jorgensen R."/>
            <person name="Joshi C."/>
            <person name="Kangasjarvi J."/>
            <person name="Karlsson J."/>
            <person name="Kelleher C."/>
            <person name="Kirkpatrick R."/>
            <person name="Kirst M."/>
            <person name="Kohler A."/>
            <person name="Kalluri U."/>
            <person name="Larimer F."/>
            <person name="Leebens-Mack J."/>
            <person name="Leple J.C."/>
            <person name="Locascio P."/>
            <person name="Lou Y."/>
            <person name="Lucas S."/>
            <person name="Martin F."/>
            <person name="Montanini B."/>
            <person name="Napoli C."/>
            <person name="Nelson D.R."/>
            <person name="Nelson C."/>
            <person name="Nieminen K."/>
            <person name="Nilsson O."/>
            <person name="Pereda V."/>
            <person name="Peter G."/>
            <person name="Philippe R."/>
            <person name="Pilate G."/>
            <person name="Poliakov A."/>
            <person name="Razumovskaya J."/>
            <person name="Richardson P."/>
            <person name="Rinaldi C."/>
            <person name="Ritland K."/>
            <person name="Rouze P."/>
            <person name="Ryaboy D."/>
            <person name="Schmutz J."/>
            <person name="Schrader J."/>
            <person name="Segerman B."/>
            <person name="Shin H."/>
            <person name="Siddiqui A."/>
            <person name="Sterky F."/>
            <person name="Terry A."/>
            <person name="Tsai C.J."/>
            <person name="Uberbacher E."/>
            <person name="Unneberg P."/>
            <person name="Vahala J."/>
            <person name="Wall K."/>
            <person name="Wessler S."/>
            <person name="Yang G."/>
            <person name="Yin T."/>
            <person name="Douglas C."/>
            <person name="Marra M."/>
            <person name="Sandberg G."/>
            <person name="Van de Peer Y."/>
            <person name="Rokhsar D."/>
        </authorList>
    </citation>
    <scope>NUCLEOTIDE SEQUENCE [LARGE SCALE GENOMIC DNA]</scope>
    <source>
        <strain evidence="12">cv. Nisqually</strain>
    </source>
</reference>
<dbReference type="GO" id="GO:0009734">
    <property type="term" value="P:auxin-activated signaling pathway"/>
    <property type="evidence" value="ECO:0007669"/>
    <property type="project" value="UniProtKB-UniRule"/>
</dbReference>
<dbReference type="SUPFAM" id="SSF54277">
    <property type="entry name" value="CAD &amp; PB1 domains"/>
    <property type="match status" value="1"/>
</dbReference>
<comment type="subunit">
    <text evidence="3 10">Homodimers and heterodimers.</text>
</comment>
<dbReference type="InterPro" id="IPR003311">
    <property type="entry name" value="AUX_IAA"/>
</dbReference>
<keyword evidence="12" id="KW-1185">Reference proteome</keyword>
<dbReference type="GO" id="GO:0006355">
    <property type="term" value="P:regulation of DNA-templated transcription"/>
    <property type="evidence" value="ECO:0007669"/>
    <property type="project" value="InterPro"/>
</dbReference>
<comment type="function">
    <text evidence="9">Aux/IAA proteins are short-lived transcriptional factors that function as repressors of early auxin response genes at low auxin concentrations. Repression is thought to result from the interaction with auxin response factors (ARFs), proteins that bind to the auxin-responsive promoter element (AuxRE). Formation of heterodimers with ARF proteins may alter their ability to modulate early auxin response genes expression.</text>
</comment>
<gene>
    <name evidence="11" type="ORF">POPTR_010G117951v4</name>
</gene>
<protein>
    <recommendedName>
        <fullName evidence="10">Auxin-responsive protein</fullName>
    </recommendedName>
</protein>
<evidence type="ECO:0000256" key="9">
    <source>
        <dbReference type="ARBA" id="ARBA00025283"/>
    </source>
</evidence>
<evidence type="ECO:0000256" key="7">
    <source>
        <dbReference type="ARBA" id="ARBA00023242"/>
    </source>
</evidence>
<evidence type="ECO:0000256" key="8">
    <source>
        <dbReference type="ARBA" id="ARBA00023294"/>
    </source>
</evidence>
<dbReference type="Gene3D" id="3.10.20.90">
    <property type="entry name" value="Phosphatidylinositol 3-kinase Catalytic Subunit, Chain A, domain 1"/>
    <property type="match status" value="1"/>
</dbReference>
<proteinExistence type="inferred from homology"/>
<dbReference type="AlphaFoldDB" id="A0A2K1YST0"/>
<evidence type="ECO:0000313" key="11">
    <source>
        <dbReference type="EMBL" id="PNT16080.2"/>
    </source>
</evidence>
<dbReference type="EMBL" id="CM009299">
    <property type="protein sequence ID" value="PNT16080.2"/>
    <property type="molecule type" value="Genomic_DNA"/>
</dbReference>
<dbReference type="Proteomes" id="UP000006729">
    <property type="component" value="Chromosome 10"/>
</dbReference>
<evidence type="ECO:0000256" key="2">
    <source>
        <dbReference type="ARBA" id="ARBA00006728"/>
    </source>
</evidence>
<dbReference type="InterPro" id="IPR033389">
    <property type="entry name" value="AUX/IAA_dom"/>
</dbReference>
<keyword evidence="6 10" id="KW-0804">Transcription</keyword>